<sequence>MMGAAYNISSNLPAASRPTSGLIAITEFSIRKLFLNADSTINVDPWNGTCDCGFTLIACQNRNQGPELRPGTQA</sequence>
<dbReference type="AlphaFoldDB" id="A0A844X9H9"/>
<evidence type="ECO:0000313" key="2">
    <source>
        <dbReference type="Proteomes" id="UP000461409"/>
    </source>
</evidence>
<dbReference type="EMBL" id="WUBR01000001">
    <property type="protein sequence ID" value="MWV26997.1"/>
    <property type="molecule type" value="Genomic_DNA"/>
</dbReference>
<reference evidence="1 2" key="1">
    <citation type="submission" date="2019-12" db="EMBL/GenBank/DDBJ databases">
        <authorList>
            <person name="Lee S.D."/>
        </authorList>
    </citation>
    <scope>NUCLEOTIDE SEQUENCE [LARGE SCALE GENOMIC DNA]</scope>
    <source>
        <strain evidence="1 2">GH3-10</strain>
    </source>
</reference>
<name>A0A844X9H9_9SPHN</name>
<dbReference type="RefSeq" id="WP_160484616.1">
    <property type="nucleotide sequence ID" value="NZ_WUBR01000001.1"/>
</dbReference>
<protein>
    <submittedName>
        <fullName evidence="1">Uncharacterized protein</fullName>
    </submittedName>
</protein>
<dbReference type="Proteomes" id="UP000461409">
    <property type="component" value="Unassembled WGS sequence"/>
</dbReference>
<reference evidence="1 2" key="2">
    <citation type="submission" date="2020-02" db="EMBL/GenBank/DDBJ databases">
        <title>Erythrobacter dongmakensis sp. nov., isolated from a tidal mudflat.</title>
        <authorList>
            <person name="Kim I.S."/>
        </authorList>
    </citation>
    <scope>NUCLEOTIDE SEQUENCE [LARGE SCALE GENOMIC DNA]</scope>
    <source>
        <strain evidence="1 2">GH3-10</strain>
    </source>
</reference>
<proteinExistence type="predicted"/>
<evidence type="ECO:0000313" key="1">
    <source>
        <dbReference type="EMBL" id="MWV26997.1"/>
    </source>
</evidence>
<gene>
    <name evidence="1" type="ORF">GRF63_03670</name>
</gene>
<keyword evidence="2" id="KW-1185">Reference proteome</keyword>
<comment type="caution">
    <text evidence="1">The sequence shown here is derived from an EMBL/GenBank/DDBJ whole genome shotgun (WGS) entry which is preliminary data.</text>
</comment>
<accession>A0A844X9H9</accession>
<organism evidence="1 2">
    <name type="scientific">Aurantiacibacter rhizosphaerae</name>
    <dbReference type="NCBI Taxonomy" id="2691582"/>
    <lineage>
        <taxon>Bacteria</taxon>
        <taxon>Pseudomonadati</taxon>
        <taxon>Pseudomonadota</taxon>
        <taxon>Alphaproteobacteria</taxon>
        <taxon>Sphingomonadales</taxon>
        <taxon>Erythrobacteraceae</taxon>
        <taxon>Aurantiacibacter</taxon>
    </lineage>
</organism>